<organism evidence="2 3">
    <name type="scientific">Gordonia phage Chelms</name>
    <dbReference type="NCBI Taxonomy" id="2588132"/>
    <lineage>
        <taxon>Viruses</taxon>
        <taxon>Duplodnaviria</taxon>
        <taxon>Heunggongvirae</taxon>
        <taxon>Uroviricota</taxon>
        <taxon>Caudoviricetes</taxon>
        <taxon>Montyvirus</taxon>
        <taxon>Montyvirus chelms</taxon>
    </lineage>
</organism>
<evidence type="ECO:0000313" key="2">
    <source>
        <dbReference type="EMBL" id="QDF18296.1"/>
    </source>
</evidence>
<reference evidence="2 3" key="1">
    <citation type="submission" date="2019-04" db="EMBL/GenBank/DDBJ databases">
        <authorList>
            <person name="Ahlbrecht B.C."/>
            <person name="Almail A."/>
            <person name="Blakestad S.M."/>
            <person name="Calhoun C.D."/>
            <person name="Chesley E."/>
            <person name="Craven C.R."/>
            <person name="Hoagland S.Z."/>
            <person name="Jost S.L."/>
            <person name="Manz Z.R."/>
            <person name="Pena P.B."/>
            <person name="Pfenning K.J."/>
            <person name="Postl L.C."/>
            <person name="Ramsey E.P."/>
            <person name="Roberts C.A."/>
            <person name="Sevcik K.M."/>
            <person name="Whitman F.C."/>
            <person name="Chia C.P."/>
            <person name="McKinney A.L."/>
            <person name="Tolsma S."/>
            <person name="Ward R.E."/>
            <person name="Garlena R.A."/>
            <person name="Russell D.A."/>
            <person name="Pope W.H."/>
            <person name="Jacobs-Sera D."/>
            <person name="Hatfull G.F."/>
        </authorList>
    </citation>
    <scope>NUCLEOTIDE SEQUENCE [LARGE SCALE GENOMIC DNA]</scope>
</reference>
<dbReference type="Proteomes" id="UP000315166">
    <property type="component" value="Segment"/>
</dbReference>
<protein>
    <submittedName>
        <fullName evidence="2">Uncharacterized protein</fullName>
    </submittedName>
</protein>
<feature type="region of interest" description="Disordered" evidence="1">
    <location>
        <begin position="66"/>
        <end position="98"/>
    </location>
</feature>
<sequence length="98" mass="11124">MRINFELEDDDEEEFRVEFFTSKRTIRQDEFISLGASALNSIAKLEDNEERLKRTREIMDAMTAEVGNRGGVTIVPDPPGEGPHTDPPDHPPIPPYEV</sequence>
<proteinExistence type="predicted"/>
<keyword evidence="3" id="KW-1185">Reference proteome</keyword>
<evidence type="ECO:0000313" key="3">
    <source>
        <dbReference type="Proteomes" id="UP000315166"/>
    </source>
</evidence>
<accession>A0A4Y6EHT3</accession>
<dbReference type="EMBL" id="MK801733">
    <property type="protein sequence ID" value="QDF18296.1"/>
    <property type="molecule type" value="Genomic_DNA"/>
</dbReference>
<evidence type="ECO:0000256" key="1">
    <source>
        <dbReference type="SAM" id="MobiDB-lite"/>
    </source>
</evidence>
<dbReference type="KEGG" id="vg:55616463"/>
<dbReference type="RefSeq" id="YP_009846097.1">
    <property type="nucleotide sequence ID" value="NC_048768.1"/>
</dbReference>
<dbReference type="GeneID" id="55616463"/>
<name>A0A4Y6EHT3_9CAUD</name>
<gene>
    <name evidence="2" type="primary">82</name>
    <name evidence="2" type="ORF">SEA_CHELMS_82</name>
</gene>